<dbReference type="InterPro" id="IPR011335">
    <property type="entry name" value="Restrct_endonuc-II-like"/>
</dbReference>
<dbReference type="PANTHER" id="PTHR30015">
    <property type="entry name" value="MRR RESTRICTION SYSTEM PROTEIN"/>
    <property type="match status" value="1"/>
</dbReference>
<dbReference type="InterPro" id="IPR011856">
    <property type="entry name" value="tRNA_endonuc-like_dom_sf"/>
</dbReference>
<dbReference type="SUPFAM" id="SSF52980">
    <property type="entry name" value="Restriction endonuclease-like"/>
    <property type="match status" value="1"/>
</dbReference>
<feature type="compositionally biased region" description="Acidic residues" evidence="2">
    <location>
        <begin position="137"/>
        <end position="146"/>
    </location>
</feature>
<protein>
    <submittedName>
        <fullName evidence="5">Mrr restriction system protein</fullName>
    </submittedName>
</protein>
<evidence type="ECO:0000256" key="2">
    <source>
        <dbReference type="SAM" id="MobiDB-lite"/>
    </source>
</evidence>
<dbReference type="GO" id="GO:0015666">
    <property type="term" value="F:restriction endodeoxyribonuclease activity"/>
    <property type="evidence" value="ECO:0007669"/>
    <property type="project" value="TreeGrafter"/>
</dbReference>
<dbReference type="RefSeq" id="WP_056970326.1">
    <property type="nucleotide sequence ID" value="NZ_CP044496.1"/>
</dbReference>
<dbReference type="Gene3D" id="3.40.1350.10">
    <property type="match status" value="1"/>
</dbReference>
<name>A0A5P5ZGV8_9LACO</name>
<feature type="compositionally biased region" description="Basic and acidic residues" evidence="2">
    <location>
        <begin position="147"/>
        <end position="159"/>
    </location>
</feature>
<dbReference type="Pfam" id="PF04471">
    <property type="entry name" value="Mrr_cat"/>
    <property type="match status" value="1"/>
</dbReference>
<dbReference type="EMBL" id="CP044496">
    <property type="protein sequence ID" value="QFG50726.1"/>
    <property type="molecule type" value="Genomic_DNA"/>
</dbReference>
<dbReference type="Pfam" id="PF14338">
    <property type="entry name" value="Mrr_N"/>
    <property type="match status" value="1"/>
</dbReference>
<keyword evidence="1" id="KW-0378">Hydrolase</keyword>
<feature type="domain" description="Restriction system protein Mrr-like N-terminal" evidence="4">
    <location>
        <begin position="16"/>
        <end position="100"/>
    </location>
</feature>
<dbReference type="GeneID" id="78211593"/>
<feature type="domain" description="Restriction endonuclease type IV Mrr" evidence="3">
    <location>
        <begin position="168"/>
        <end position="286"/>
    </location>
</feature>
<gene>
    <name evidence="5" type="ORF">LA749_01210</name>
</gene>
<evidence type="ECO:0000259" key="3">
    <source>
        <dbReference type="Pfam" id="PF04471"/>
    </source>
</evidence>
<dbReference type="Proteomes" id="UP000325393">
    <property type="component" value="Chromosome"/>
</dbReference>
<dbReference type="GO" id="GO:0009307">
    <property type="term" value="P:DNA restriction-modification system"/>
    <property type="evidence" value="ECO:0007669"/>
    <property type="project" value="InterPro"/>
</dbReference>
<dbReference type="GO" id="GO:0003677">
    <property type="term" value="F:DNA binding"/>
    <property type="evidence" value="ECO:0007669"/>
    <property type="project" value="InterPro"/>
</dbReference>
<evidence type="ECO:0000313" key="6">
    <source>
        <dbReference type="Proteomes" id="UP000325393"/>
    </source>
</evidence>
<dbReference type="InterPro" id="IPR007560">
    <property type="entry name" value="Restrct_endonuc_IV_Mrr"/>
</dbReference>
<dbReference type="AlphaFoldDB" id="A0A5P5ZGV8"/>
<evidence type="ECO:0000313" key="5">
    <source>
        <dbReference type="EMBL" id="QFG50726.1"/>
    </source>
</evidence>
<evidence type="ECO:0000256" key="1">
    <source>
        <dbReference type="ARBA" id="ARBA00022801"/>
    </source>
</evidence>
<feature type="region of interest" description="Disordered" evidence="2">
    <location>
        <begin position="122"/>
        <end position="159"/>
    </location>
</feature>
<reference evidence="5 6" key="1">
    <citation type="submission" date="2019-09" db="EMBL/GenBank/DDBJ databases">
        <title>Genome sequencing of Lactobacillus acetotolerans.</title>
        <authorList>
            <person name="Kim K."/>
        </authorList>
    </citation>
    <scope>NUCLEOTIDE SEQUENCE [LARGE SCALE GENOMIC DNA]</scope>
    <source>
        <strain evidence="5 6">LA749</strain>
    </source>
</reference>
<dbReference type="InterPro" id="IPR025745">
    <property type="entry name" value="Mrr-like_N_dom"/>
</dbReference>
<organism evidence="5 6">
    <name type="scientific">Lactobacillus acetotolerans</name>
    <dbReference type="NCBI Taxonomy" id="1600"/>
    <lineage>
        <taxon>Bacteria</taxon>
        <taxon>Bacillati</taxon>
        <taxon>Bacillota</taxon>
        <taxon>Bacilli</taxon>
        <taxon>Lactobacillales</taxon>
        <taxon>Lactobacillaceae</taxon>
        <taxon>Lactobacillus</taxon>
    </lineage>
</organism>
<sequence length="312" mass="35398">MKPFNELNRGEQQAYLMLPIIQELKNIGGEGSTKKVKKDIVKNDENLPEDVLTETRTSDKGNTYHPFNFPYNFAISNLILAGFLTRPKRGWIVLTKEGRNYSGTAKELSDLVYSRSLPKWAEKSKKNKNKSQTEVSTNEEVDAELTDDIKNNETDDEDDRQRIADAINNLNPYKFELFCRALVNRMHVEMSDKIGVKKSNDGGLDGYGYITTDDFRTTRVAIQAKHWNGSLVQAPEIDKFRGAMDSYRAEYGIFITTSGFTRGAIKKARTGTSVITLIDGDKLVDLVIKYQLHVKKVVKVSYELDDFLSSNE</sequence>
<dbReference type="InterPro" id="IPR052906">
    <property type="entry name" value="Type_IV_Methyl-Rstrct_Enzyme"/>
</dbReference>
<proteinExistence type="predicted"/>
<dbReference type="PANTHER" id="PTHR30015:SF7">
    <property type="entry name" value="TYPE IV METHYL-DIRECTED RESTRICTION ENZYME ECOKMRR"/>
    <property type="match status" value="1"/>
</dbReference>
<accession>A0A5P5ZGV8</accession>
<evidence type="ECO:0000259" key="4">
    <source>
        <dbReference type="Pfam" id="PF14338"/>
    </source>
</evidence>